<dbReference type="RefSeq" id="WP_131463082.1">
    <property type="nucleotide sequence ID" value="NZ_SJJY01000004.1"/>
</dbReference>
<dbReference type="InterPro" id="IPR015919">
    <property type="entry name" value="Cadherin-like_sf"/>
</dbReference>
<sequence length="1121" mass="116885">MPEPDVTSLSTVTRRTLLIASGASVLAAEVGSPATSIAAPTGIAAPTASAATTGAAVLASLRHPGLLHDADDLARMRQAVADRVSPAYDGFLAMAANNRSSYEYVIRNVGQITSWGRGPSNFMSEAVNDSGAAYQNAVMWAATGDVRYADKARDILDAWSASLTAITGADGQLGVGLQVFKFANAAEILRHSGYDGWPAAAVRRCEESFRKVWYPAVSGYALFANGNWDLAALQAILAIAVFCDDRVMLENAVRYAVAGAGNGRIEHIVVAATGQGQESGRSQSYAQLALGLLANCAAVAWNQGIDLFGHLDDRILHGFEYTARYNLGDDSVPFTPDLDRTGKYIKTAISTINRGAFQPIYELAYAHYVSRRGLSAPNVERVVFRGAGGARFVEGNSDDHPAWGTFTQARTAASPSAPDVPPGVPSGLMARASGDGVMVSWAASVEPRSGADASSYTISRATGRGGQYAVVADGIRSTTWTDGTARGRLYSYKVRAVNPAGMSGESLPVTVAHPGPWASQDVGRVAVAGSTGFDGETFTVEAGGVDVGGVQDSFRFVSVPLRGDGVLTARVVHPVSSQYATVGVMMRQSLSASSAHASMLIKGLPLHTWSGVWTVRSVGGGSTSATGSTGAPPTQQQTITVNAGFPISDLGTLPQSATPLPAPYVEAASDGYRLRRPYWVRLVRRGDVLTGSISPDGVAWTEVGSSRVHLGRDVYAGFVTCGALGVDQPYAESTTAAFDNVSVQRWTTDAPGAVLGDLRAGVAGSAIELAWSDLDVSATYTVKRRHAGGPYRAIASGVGPIGFGVETRYRDVTAVPGQSYDYVVAKTNAAGSGPDSPKLTVTMPTPAVPSITSAVSAFANTGIDFRFRIVASNDPISFAVTGLPDGLSLDRKTGVISGRPLREGTAKLGVSARNAAGTGSAEVTLTVGAPPPAPWQYADIGDYVLDERQLGSFSAVAIRTPGITSYDGQFTVRGTGSDLNVIGQGMTVQFASVPVSGDATLTARVVRREGTGRVGLLMTKSLSPFDQLAGVVLDGSTPQFVQRLRVATGLVTTNGTGTPDWLRIRRTGNTFSAEVSTDGESWSVIGTPGQIDTFGSAPFHLGLAVVSGTAVFDQVDLDYFA</sequence>
<dbReference type="InterPro" id="IPR006311">
    <property type="entry name" value="TAT_signal"/>
</dbReference>
<proteinExistence type="predicted"/>
<dbReference type="InterPro" id="IPR036116">
    <property type="entry name" value="FN3_sf"/>
</dbReference>
<dbReference type="InterPro" id="IPR008929">
    <property type="entry name" value="Chondroitin_lyas"/>
</dbReference>
<dbReference type="EMBL" id="SJJY01000004">
    <property type="protein sequence ID" value="TCC22851.1"/>
    <property type="molecule type" value="Genomic_DNA"/>
</dbReference>
<keyword evidence="4" id="KW-0119">Carbohydrate metabolism</keyword>
<accession>A0ABY2A6K1</accession>
<dbReference type="PROSITE" id="PS50853">
    <property type="entry name" value="FN3"/>
    <property type="match status" value="1"/>
</dbReference>
<dbReference type="InterPro" id="IPR003961">
    <property type="entry name" value="FN3_dom"/>
</dbReference>
<dbReference type="SUPFAM" id="SSF49313">
    <property type="entry name" value="Cadherin-like"/>
    <property type="match status" value="1"/>
</dbReference>
<feature type="domain" description="Fibronectin type-III" evidence="5">
    <location>
        <begin position="421"/>
        <end position="516"/>
    </location>
</feature>
<dbReference type="SUPFAM" id="SSF49265">
    <property type="entry name" value="Fibronectin type III"/>
    <property type="match status" value="2"/>
</dbReference>
<organism evidence="6 7">
    <name type="scientific">Kribbella speibonae</name>
    <dbReference type="NCBI Taxonomy" id="1572660"/>
    <lineage>
        <taxon>Bacteria</taxon>
        <taxon>Bacillati</taxon>
        <taxon>Actinomycetota</taxon>
        <taxon>Actinomycetes</taxon>
        <taxon>Propionibacteriales</taxon>
        <taxon>Kribbellaceae</taxon>
        <taxon>Kribbella</taxon>
    </lineage>
</organism>
<evidence type="ECO:0000256" key="1">
    <source>
        <dbReference type="ARBA" id="ARBA00022729"/>
    </source>
</evidence>
<name>A0ABY2A6K1_9ACTN</name>
<evidence type="ECO:0000256" key="4">
    <source>
        <dbReference type="ARBA" id="ARBA00023326"/>
    </source>
</evidence>
<keyword evidence="1" id="KW-0732">Signal</keyword>
<dbReference type="PROSITE" id="PS51318">
    <property type="entry name" value="TAT"/>
    <property type="match status" value="1"/>
</dbReference>
<protein>
    <submittedName>
        <fullName evidence="6">Ig family protein</fullName>
    </submittedName>
</protein>
<keyword evidence="4" id="KW-0624">Polysaccharide degradation</keyword>
<evidence type="ECO:0000256" key="2">
    <source>
        <dbReference type="ARBA" id="ARBA00023239"/>
    </source>
</evidence>
<evidence type="ECO:0000313" key="6">
    <source>
        <dbReference type="EMBL" id="TCC22851.1"/>
    </source>
</evidence>
<dbReference type="Proteomes" id="UP000292385">
    <property type="component" value="Unassembled WGS sequence"/>
</dbReference>
<comment type="caution">
    <text evidence="6">The sequence shown here is derived from an EMBL/GenBank/DDBJ whole genome shotgun (WGS) entry which is preliminary data.</text>
</comment>
<evidence type="ECO:0000259" key="5">
    <source>
        <dbReference type="PROSITE" id="PS50853"/>
    </source>
</evidence>
<reference evidence="6 7" key="1">
    <citation type="submission" date="2019-02" db="EMBL/GenBank/DDBJ databases">
        <title>Kribbella capetownensis sp. nov. and Kribbella speibonae sp. nov., isolated from soil.</title>
        <authorList>
            <person name="Curtis S.M."/>
            <person name="Norton I."/>
            <person name="Everest G.J."/>
            <person name="Meyers P.R."/>
        </authorList>
    </citation>
    <scope>NUCLEOTIDE SEQUENCE [LARGE SCALE GENOMIC DNA]</scope>
    <source>
        <strain evidence="6 7">SK5</strain>
    </source>
</reference>
<dbReference type="Pfam" id="PF05426">
    <property type="entry name" value="Alginate_lyase"/>
    <property type="match status" value="1"/>
</dbReference>
<keyword evidence="3" id="KW-0326">Glycosidase</keyword>
<keyword evidence="3" id="KW-0378">Hydrolase</keyword>
<gene>
    <name evidence="6" type="ORF">E0H58_20985</name>
</gene>
<dbReference type="InterPro" id="IPR008397">
    <property type="entry name" value="Alginate_lyase_dom"/>
</dbReference>
<dbReference type="Gene3D" id="2.60.40.10">
    <property type="entry name" value="Immunoglobulins"/>
    <property type="match status" value="3"/>
</dbReference>
<dbReference type="CDD" id="cd00063">
    <property type="entry name" value="FN3"/>
    <property type="match status" value="1"/>
</dbReference>
<dbReference type="SUPFAM" id="SSF48230">
    <property type="entry name" value="Chondroitin AC/alginate lyase"/>
    <property type="match status" value="1"/>
</dbReference>
<keyword evidence="7" id="KW-1185">Reference proteome</keyword>
<evidence type="ECO:0000256" key="3">
    <source>
        <dbReference type="ARBA" id="ARBA00023295"/>
    </source>
</evidence>
<evidence type="ECO:0000313" key="7">
    <source>
        <dbReference type="Proteomes" id="UP000292385"/>
    </source>
</evidence>
<dbReference type="Gene3D" id="1.50.10.100">
    <property type="entry name" value="Chondroitin AC/alginate lyase"/>
    <property type="match status" value="1"/>
</dbReference>
<keyword evidence="2" id="KW-0456">Lyase</keyword>
<dbReference type="Pfam" id="PF05345">
    <property type="entry name" value="He_PIG"/>
    <property type="match status" value="1"/>
</dbReference>
<dbReference type="InterPro" id="IPR013783">
    <property type="entry name" value="Ig-like_fold"/>
</dbReference>
<dbReference type="Gene3D" id="2.60.120.200">
    <property type="match status" value="2"/>
</dbReference>